<dbReference type="EMBL" id="BJWL01000425">
    <property type="protein sequence ID" value="GFS43656.1"/>
    <property type="molecule type" value="Genomic_DNA"/>
</dbReference>
<evidence type="ECO:0000313" key="2">
    <source>
        <dbReference type="Proteomes" id="UP000585474"/>
    </source>
</evidence>
<comment type="caution">
    <text evidence="1">The sequence shown here is derived from an EMBL/GenBank/DDBJ whole genome shotgun (WGS) entry which is preliminary data.</text>
</comment>
<reference evidence="2" key="1">
    <citation type="submission" date="2019-07" db="EMBL/GenBank/DDBJ databases">
        <title>De Novo Assembly of kiwifruit Actinidia rufa.</title>
        <authorList>
            <person name="Sugita-Konishi S."/>
            <person name="Sato K."/>
            <person name="Mori E."/>
            <person name="Abe Y."/>
            <person name="Kisaki G."/>
            <person name="Hamano K."/>
            <person name="Suezawa K."/>
            <person name="Otani M."/>
            <person name="Fukuda T."/>
            <person name="Manabe T."/>
            <person name="Gomi K."/>
            <person name="Tabuchi M."/>
            <person name="Akimitsu K."/>
            <person name="Kataoka I."/>
        </authorList>
    </citation>
    <scope>NUCLEOTIDE SEQUENCE [LARGE SCALE GENOMIC DNA]</scope>
    <source>
        <strain evidence="2">cv. Fuchu</strain>
    </source>
</reference>
<dbReference type="AlphaFoldDB" id="A0A7J0DVZ7"/>
<organism evidence="1 2">
    <name type="scientific">Actinidia rufa</name>
    <dbReference type="NCBI Taxonomy" id="165716"/>
    <lineage>
        <taxon>Eukaryota</taxon>
        <taxon>Viridiplantae</taxon>
        <taxon>Streptophyta</taxon>
        <taxon>Embryophyta</taxon>
        <taxon>Tracheophyta</taxon>
        <taxon>Spermatophyta</taxon>
        <taxon>Magnoliopsida</taxon>
        <taxon>eudicotyledons</taxon>
        <taxon>Gunneridae</taxon>
        <taxon>Pentapetalae</taxon>
        <taxon>asterids</taxon>
        <taxon>Ericales</taxon>
        <taxon>Actinidiaceae</taxon>
        <taxon>Actinidia</taxon>
    </lineage>
</organism>
<dbReference type="Proteomes" id="UP000585474">
    <property type="component" value="Unassembled WGS sequence"/>
</dbReference>
<dbReference type="OrthoDB" id="1914767at2759"/>
<sequence length="89" mass="10438">MVVNRRSREEFEKGKAGFVEWVRMLFSEKVLNLIGEKMKKTEHTLDQATQEIELGLMYTDLSRLRQPSLDQIYEMLATIYELSFGFSVS</sequence>
<name>A0A7J0DVZ7_9ERIC</name>
<accession>A0A7J0DVZ7</accession>
<evidence type="ECO:0000313" key="1">
    <source>
        <dbReference type="EMBL" id="GFS43656.1"/>
    </source>
</evidence>
<gene>
    <name evidence="1" type="ORF">Acr_00g0086230</name>
</gene>
<proteinExistence type="predicted"/>
<protein>
    <submittedName>
        <fullName evidence="1">Uncharacterized protein</fullName>
    </submittedName>
</protein>
<keyword evidence="2" id="KW-1185">Reference proteome</keyword>